<dbReference type="GO" id="GO:0005525">
    <property type="term" value="F:GTP binding"/>
    <property type="evidence" value="ECO:0007669"/>
    <property type="project" value="UniProtKB-KW"/>
</dbReference>
<protein>
    <submittedName>
        <fullName evidence="3">Small GTP-binding protein, putative</fullName>
    </submittedName>
</protein>
<dbReference type="SMR" id="A2EYR4"/>
<dbReference type="VEuPathDB" id="TrichDB:TVAGG3_0866020"/>
<organism evidence="3 4">
    <name type="scientific">Trichomonas vaginalis (strain ATCC PRA-98 / G3)</name>
    <dbReference type="NCBI Taxonomy" id="412133"/>
    <lineage>
        <taxon>Eukaryota</taxon>
        <taxon>Metamonada</taxon>
        <taxon>Parabasalia</taxon>
        <taxon>Trichomonadida</taxon>
        <taxon>Trichomonadidae</taxon>
        <taxon>Trichomonas</taxon>
    </lineage>
</organism>
<dbReference type="CDD" id="cd00154">
    <property type="entry name" value="Rab"/>
    <property type="match status" value="1"/>
</dbReference>
<evidence type="ECO:0000313" key="3">
    <source>
        <dbReference type="EMBL" id="EAY02211.1"/>
    </source>
</evidence>
<keyword evidence="2" id="KW-0342">GTP-binding</keyword>
<dbReference type="GO" id="GO:0006891">
    <property type="term" value="P:intra-Golgi vesicle-mediated transport"/>
    <property type="evidence" value="ECO:0000318"/>
    <property type="project" value="GO_Central"/>
</dbReference>
<dbReference type="AlphaFoldDB" id="A2EYR4"/>
<dbReference type="InterPro" id="IPR001806">
    <property type="entry name" value="Small_GTPase"/>
</dbReference>
<evidence type="ECO:0000256" key="2">
    <source>
        <dbReference type="ARBA" id="ARBA00023134"/>
    </source>
</evidence>
<dbReference type="FunFam" id="3.40.50.300:FF:001586">
    <property type="entry name" value="Small GTP-binding protein, putative"/>
    <property type="match status" value="1"/>
</dbReference>
<dbReference type="SUPFAM" id="SSF52540">
    <property type="entry name" value="P-loop containing nucleoside triphosphate hydrolases"/>
    <property type="match status" value="1"/>
</dbReference>
<dbReference type="InterPro" id="IPR027417">
    <property type="entry name" value="P-loop_NTPase"/>
</dbReference>
<dbReference type="Gene3D" id="3.40.50.300">
    <property type="entry name" value="P-loop containing nucleotide triphosphate hydrolases"/>
    <property type="match status" value="1"/>
</dbReference>
<accession>A2EYR4</accession>
<dbReference type="STRING" id="5722.A2EYR4"/>
<name>A2EYR4_TRIV3</name>
<dbReference type="GO" id="GO:0005794">
    <property type="term" value="C:Golgi apparatus"/>
    <property type="evidence" value="ECO:0000318"/>
    <property type="project" value="GO_Central"/>
</dbReference>
<dbReference type="InterPro" id="IPR005225">
    <property type="entry name" value="Small_GTP-bd"/>
</dbReference>
<dbReference type="SMART" id="SM00175">
    <property type="entry name" value="RAB"/>
    <property type="match status" value="1"/>
</dbReference>
<dbReference type="InterPro" id="IPR050227">
    <property type="entry name" value="Rab"/>
</dbReference>
<dbReference type="OrthoDB" id="63533at2759"/>
<dbReference type="GO" id="GO:0042147">
    <property type="term" value="P:retrograde transport, endosome to Golgi"/>
    <property type="evidence" value="ECO:0000318"/>
    <property type="project" value="GO_Central"/>
</dbReference>
<sequence length="195" mass="21852">MNDQLGIPSCKVILLGNTCVGKTSIVLQFYKALFQEQGQPTIGAAYFSKIIDTPKGKLNMNVWDSAGQERFRSIIPMYLRGASGVIFVCSPDNVESIKDLNVWKNLLDKNQENKIFGYIVMNKCDLNISDSKTLAEAFAKENHYQFFETSAKLNINITELFNKIAADISNEIIFESVRSDESQIRVKNDNSSGCC</sequence>
<dbReference type="RefSeq" id="XP_001314549.1">
    <property type="nucleotide sequence ID" value="XM_001314521.1"/>
</dbReference>
<dbReference type="SMART" id="SM00173">
    <property type="entry name" value="RAS"/>
    <property type="match status" value="1"/>
</dbReference>
<dbReference type="SMART" id="SM00174">
    <property type="entry name" value="RHO"/>
    <property type="match status" value="1"/>
</dbReference>
<reference evidence="3" key="1">
    <citation type="submission" date="2006-10" db="EMBL/GenBank/DDBJ databases">
        <authorList>
            <person name="Amadeo P."/>
            <person name="Zhao Q."/>
            <person name="Wortman J."/>
            <person name="Fraser-Liggett C."/>
            <person name="Carlton J."/>
        </authorList>
    </citation>
    <scope>NUCLEOTIDE SEQUENCE</scope>
    <source>
        <strain evidence="3">G3</strain>
    </source>
</reference>
<dbReference type="InParanoid" id="A2EYR4"/>
<dbReference type="eggNOG" id="KOG0092">
    <property type="taxonomic scope" value="Eukaryota"/>
</dbReference>
<keyword evidence="4" id="KW-1185">Reference proteome</keyword>
<dbReference type="GO" id="GO:0003924">
    <property type="term" value="F:GTPase activity"/>
    <property type="evidence" value="ECO:0000318"/>
    <property type="project" value="GO_Central"/>
</dbReference>
<gene>
    <name evidence="3" type="ORF">TVAG_451110</name>
</gene>
<dbReference type="GO" id="GO:0006886">
    <property type="term" value="P:intracellular protein transport"/>
    <property type="evidence" value="ECO:0000318"/>
    <property type="project" value="GO_Central"/>
</dbReference>
<dbReference type="NCBIfam" id="TIGR00231">
    <property type="entry name" value="small_GTP"/>
    <property type="match status" value="1"/>
</dbReference>
<dbReference type="Proteomes" id="UP000001542">
    <property type="component" value="Unassembled WGS sequence"/>
</dbReference>
<dbReference type="PROSITE" id="PS51421">
    <property type="entry name" value="RAS"/>
    <property type="match status" value="1"/>
</dbReference>
<dbReference type="PANTHER" id="PTHR47977">
    <property type="entry name" value="RAS-RELATED PROTEIN RAB"/>
    <property type="match status" value="1"/>
</dbReference>
<dbReference type="PRINTS" id="PR00449">
    <property type="entry name" value="RASTRNSFRMNG"/>
</dbReference>
<dbReference type="VEuPathDB" id="TrichDB:TVAG_451110"/>
<keyword evidence="1" id="KW-0547">Nucleotide-binding</keyword>
<evidence type="ECO:0000256" key="1">
    <source>
        <dbReference type="ARBA" id="ARBA00022741"/>
    </source>
</evidence>
<dbReference type="GO" id="GO:0012505">
    <property type="term" value="C:endomembrane system"/>
    <property type="evidence" value="ECO:0000318"/>
    <property type="project" value="GO_Central"/>
</dbReference>
<dbReference type="PROSITE" id="PS51419">
    <property type="entry name" value="RAB"/>
    <property type="match status" value="1"/>
</dbReference>
<dbReference type="GO" id="GO:0006890">
    <property type="term" value="P:retrograde vesicle-mediated transport, Golgi to endoplasmic reticulum"/>
    <property type="evidence" value="ECO:0000318"/>
    <property type="project" value="GO_Central"/>
</dbReference>
<dbReference type="EMBL" id="DS113543">
    <property type="protein sequence ID" value="EAY02211.1"/>
    <property type="molecule type" value="Genomic_DNA"/>
</dbReference>
<evidence type="ECO:0000313" key="4">
    <source>
        <dbReference type="Proteomes" id="UP000001542"/>
    </source>
</evidence>
<reference evidence="3" key="2">
    <citation type="journal article" date="2007" name="Science">
        <title>Draft genome sequence of the sexually transmitted pathogen Trichomonas vaginalis.</title>
        <authorList>
            <person name="Carlton J.M."/>
            <person name="Hirt R.P."/>
            <person name="Silva J.C."/>
            <person name="Delcher A.L."/>
            <person name="Schatz M."/>
            <person name="Zhao Q."/>
            <person name="Wortman J.R."/>
            <person name="Bidwell S.L."/>
            <person name="Alsmark U.C.M."/>
            <person name="Besteiro S."/>
            <person name="Sicheritz-Ponten T."/>
            <person name="Noel C.J."/>
            <person name="Dacks J.B."/>
            <person name="Foster P.G."/>
            <person name="Simillion C."/>
            <person name="Van de Peer Y."/>
            <person name="Miranda-Saavedra D."/>
            <person name="Barton G.J."/>
            <person name="Westrop G.D."/>
            <person name="Mueller S."/>
            <person name="Dessi D."/>
            <person name="Fiori P.L."/>
            <person name="Ren Q."/>
            <person name="Paulsen I."/>
            <person name="Zhang H."/>
            <person name="Bastida-Corcuera F.D."/>
            <person name="Simoes-Barbosa A."/>
            <person name="Brown M.T."/>
            <person name="Hayes R.D."/>
            <person name="Mukherjee M."/>
            <person name="Okumura C.Y."/>
            <person name="Schneider R."/>
            <person name="Smith A.J."/>
            <person name="Vanacova S."/>
            <person name="Villalvazo M."/>
            <person name="Haas B.J."/>
            <person name="Pertea M."/>
            <person name="Feldblyum T.V."/>
            <person name="Utterback T.R."/>
            <person name="Shu C.L."/>
            <person name="Osoegawa K."/>
            <person name="de Jong P.J."/>
            <person name="Hrdy I."/>
            <person name="Horvathova L."/>
            <person name="Zubacova Z."/>
            <person name="Dolezal P."/>
            <person name="Malik S.B."/>
            <person name="Logsdon J.M. Jr."/>
            <person name="Henze K."/>
            <person name="Gupta A."/>
            <person name="Wang C.C."/>
            <person name="Dunne R.L."/>
            <person name="Upcroft J.A."/>
            <person name="Upcroft P."/>
            <person name="White O."/>
            <person name="Salzberg S.L."/>
            <person name="Tang P."/>
            <person name="Chiu C.-H."/>
            <person name="Lee Y.-S."/>
            <person name="Embley T.M."/>
            <person name="Coombs G.H."/>
            <person name="Mottram J.C."/>
            <person name="Tachezy J."/>
            <person name="Fraser-Liggett C.M."/>
            <person name="Johnson P.J."/>
        </authorList>
    </citation>
    <scope>NUCLEOTIDE SEQUENCE [LARGE SCALE GENOMIC DNA]</scope>
    <source>
        <strain evidence="3">G3</strain>
    </source>
</reference>
<proteinExistence type="predicted"/>
<dbReference type="KEGG" id="tva:4760045"/>
<dbReference type="GO" id="GO:0005829">
    <property type="term" value="C:cytosol"/>
    <property type="evidence" value="ECO:0007669"/>
    <property type="project" value="GOC"/>
</dbReference>
<dbReference type="Pfam" id="PF00071">
    <property type="entry name" value="Ras"/>
    <property type="match status" value="1"/>
</dbReference>